<dbReference type="EMBL" id="MHCJ01000006">
    <property type="protein sequence ID" value="OGY17777.1"/>
    <property type="molecule type" value="Genomic_DNA"/>
</dbReference>
<dbReference type="InterPro" id="IPR020046">
    <property type="entry name" value="5-3_exonucl_a-hlix_arch_N"/>
</dbReference>
<evidence type="ECO:0000256" key="3">
    <source>
        <dbReference type="ARBA" id="ARBA00023125"/>
    </source>
</evidence>
<dbReference type="InterPro" id="IPR020045">
    <property type="entry name" value="DNA_polI_H3TH"/>
</dbReference>
<dbReference type="InterPro" id="IPR036279">
    <property type="entry name" value="5-3_exonuclease_C_sf"/>
</dbReference>
<dbReference type="Pfam" id="PF01367">
    <property type="entry name" value="5_3_exonuc"/>
    <property type="match status" value="1"/>
</dbReference>
<dbReference type="CDD" id="cd09859">
    <property type="entry name" value="PIN_53EXO"/>
    <property type="match status" value="1"/>
</dbReference>
<dbReference type="AlphaFoldDB" id="A0A1G1VRC0"/>
<dbReference type="InterPro" id="IPR029060">
    <property type="entry name" value="PIN-like_dom_sf"/>
</dbReference>
<dbReference type="Gene3D" id="1.10.150.20">
    <property type="entry name" value="5' to 3' exonuclease, C-terminal subdomain"/>
    <property type="match status" value="1"/>
</dbReference>
<dbReference type="GO" id="GO:0008409">
    <property type="term" value="F:5'-3' exonuclease activity"/>
    <property type="evidence" value="ECO:0007669"/>
    <property type="project" value="InterPro"/>
</dbReference>
<dbReference type="PANTHER" id="PTHR42646">
    <property type="entry name" value="FLAP ENDONUCLEASE XNI"/>
    <property type="match status" value="1"/>
</dbReference>
<dbReference type="SMART" id="SM00279">
    <property type="entry name" value="HhH2"/>
    <property type="match status" value="1"/>
</dbReference>
<dbReference type="Proteomes" id="UP000179233">
    <property type="component" value="Unassembled WGS sequence"/>
</dbReference>
<protein>
    <recommendedName>
        <fullName evidence="4">5'-3' exonuclease domain-containing protein</fullName>
    </recommendedName>
</protein>
<dbReference type="SUPFAM" id="SSF88723">
    <property type="entry name" value="PIN domain-like"/>
    <property type="match status" value="1"/>
</dbReference>
<feature type="domain" description="5'-3' exonuclease" evidence="4">
    <location>
        <begin position="10"/>
        <end position="285"/>
    </location>
</feature>
<comment type="caution">
    <text evidence="5">The sequence shown here is derived from an EMBL/GenBank/DDBJ whole genome shotgun (WGS) entry which is preliminary data.</text>
</comment>
<dbReference type="CDD" id="cd09898">
    <property type="entry name" value="H3TH_53EXO"/>
    <property type="match status" value="1"/>
</dbReference>
<evidence type="ECO:0000256" key="1">
    <source>
        <dbReference type="ARBA" id="ARBA00022722"/>
    </source>
</evidence>
<dbReference type="SUPFAM" id="SSF47807">
    <property type="entry name" value="5' to 3' exonuclease, C-terminal subdomain"/>
    <property type="match status" value="1"/>
</dbReference>
<dbReference type="GO" id="GO:0003677">
    <property type="term" value="F:DNA binding"/>
    <property type="evidence" value="ECO:0007669"/>
    <property type="project" value="UniProtKB-KW"/>
</dbReference>
<dbReference type="InterPro" id="IPR038969">
    <property type="entry name" value="FEN"/>
</dbReference>
<dbReference type="GO" id="GO:0033567">
    <property type="term" value="P:DNA replication, Okazaki fragment processing"/>
    <property type="evidence" value="ECO:0007669"/>
    <property type="project" value="InterPro"/>
</dbReference>
<keyword evidence="3" id="KW-0238">DNA-binding</keyword>
<reference evidence="5 6" key="1">
    <citation type="journal article" date="2016" name="Nat. Commun.">
        <title>Thousands of microbial genomes shed light on interconnected biogeochemical processes in an aquifer system.</title>
        <authorList>
            <person name="Anantharaman K."/>
            <person name="Brown C.T."/>
            <person name="Hug L.A."/>
            <person name="Sharon I."/>
            <person name="Castelle C.J."/>
            <person name="Probst A.J."/>
            <person name="Thomas B.C."/>
            <person name="Singh A."/>
            <person name="Wilkins M.J."/>
            <person name="Karaoz U."/>
            <person name="Brodie E.L."/>
            <person name="Williams K.H."/>
            <person name="Hubbard S.S."/>
            <person name="Banfield J.F."/>
        </authorList>
    </citation>
    <scope>NUCLEOTIDE SEQUENCE [LARGE SCALE GENOMIC DNA]</scope>
</reference>
<name>A0A1G1VRC0_9BACT</name>
<gene>
    <name evidence="5" type="ORF">A2786_00420</name>
</gene>
<sequence>MNRGKSDQQKRLVLIDGHSVLFRAFHAYPPLTTRKGELINAVYGFTNILLSVIRELSPSHLVVCFDRDKPTFRHVEYKGYKAHRPEMPADLASQQERVWEIVSILNIPIFSLEGYEADDVIATLVKQAAHGKGQRVKGRGKKNDIEVVIVTGDRDALQLVEGKRVVVYTPGRGKQAATLWDVDVVMERYGLTPQQLTDFKALAGDSSDEIPGVKGIGPKTATTLIQTYGDLGRVYHHLKEIKTKFGEAVFQKLADGKESAHLSMKLATIATDAPIVLDLGKCVVSDYDKEKAVEKFRALEFTTLIPRLPDDSFEQMVQEEMF</sequence>
<dbReference type="SMART" id="SM00475">
    <property type="entry name" value="53EXOc"/>
    <property type="match status" value="1"/>
</dbReference>
<accession>A0A1G1VRC0</accession>
<dbReference type="GO" id="GO:0017108">
    <property type="term" value="F:5'-flap endonuclease activity"/>
    <property type="evidence" value="ECO:0007669"/>
    <property type="project" value="InterPro"/>
</dbReference>
<dbReference type="InterPro" id="IPR002421">
    <property type="entry name" value="5-3_exonuclease"/>
</dbReference>
<dbReference type="Gene3D" id="3.40.50.1010">
    <property type="entry name" value="5'-nuclease"/>
    <property type="match status" value="1"/>
</dbReference>
<evidence type="ECO:0000259" key="4">
    <source>
        <dbReference type="SMART" id="SM00475"/>
    </source>
</evidence>
<dbReference type="FunFam" id="1.10.150.20:FF:000003">
    <property type="entry name" value="DNA polymerase I"/>
    <property type="match status" value="1"/>
</dbReference>
<dbReference type="Pfam" id="PF02739">
    <property type="entry name" value="5_3_exonuc_N"/>
    <property type="match status" value="1"/>
</dbReference>
<keyword evidence="1" id="KW-0540">Nuclease</keyword>
<dbReference type="InterPro" id="IPR008918">
    <property type="entry name" value="HhH2"/>
</dbReference>
<dbReference type="PANTHER" id="PTHR42646:SF2">
    <property type="entry name" value="5'-3' EXONUCLEASE FAMILY PROTEIN"/>
    <property type="match status" value="1"/>
</dbReference>
<evidence type="ECO:0000313" key="5">
    <source>
        <dbReference type="EMBL" id="OGY17777.1"/>
    </source>
</evidence>
<evidence type="ECO:0000256" key="2">
    <source>
        <dbReference type="ARBA" id="ARBA00022801"/>
    </source>
</evidence>
<keyword evidence="2" id="KW-0378">Hydrolase</keyword>
<evidence type="ECO:0000313" key="6">
    <source>
        <dbReference type="Proteomes" id="UP000179233"/>
    </source>
</evidence>
<organism evidence="5 6">
    <name type="scientific">Candidatus Chisholmbacteria bacterium RIFCSPHIGHO2_01_FULL_52_32</name>
    <dbReference type="NCBI Taxonomy" id="1797591"/>
    <lineage>
        <taxon>Bacteria</taxon>
        <taxon>Candidatus Chisholmiibacteriota</taxon>
    </lineage>
</organism>
<proteinExistence type="predicted"/>